<name>A0ABW3Y6S1_9FLAO</name>
<dbReference type="Pfam" id="PF08808">
    <property type="entry name" value="RES"/>
    <property type="match status" value="1"/>
</dbReference>
<keyword evidence="3" id="KW-1185">Reference proteome</keyword>
<dbReference type="Proteomes" id="UP001597201">
    <property type="component" value="Unassembled WGS sequence"/>
</dbReference>
<feature type="domain" description="RES" evidence="1">
    <location>
        <begin position="62"/>
        <end position="253"/>
    </location>
</feature>
<organism evidence="2 3">
    <name type="scientific">Namhaeicola litoreus</name>
    <dbReference type="NCBI Taxonomy" id="1052145"/>
    <lineage>
        <taxon>Bacteria</taxon>
        <taxon>Pseudomonadati</taxon>
        <taxon>Bacteroidota</taxon>
        <taxon>Flavobacteriia</taxon>
        <taxon>Flavobacteriales</taxon>
        <taxon>Flavobacteriaceae</taxon>
        <taxon>Namhaeicola</taxon>
    </lineage>
</organism>
<gene>
    <name evidence="2" type="ORF">ACFQ39_13990</name>
</gene>
<accession>A0ABW3Y6S1</accession>
<evidence type="ECO:0000313" key="3">
    <source>
        <dbReference type="Proteomes" id="UP001597201"/>
    </source>
</evidence>
<evidence type="ECO:0000259" key="1">
    <source>
        <dbReference type="Pfam" id="PF08808"/>
    </source>
</evidence>
<proteinExistence type="predicted"/>
<dbReference type="RefSeq" id="WP_377180066.1">
    <property type="nucleotide sequence ID" value="NZ_JBHTMY010000004.1"/>
</dbReference>
<sequence length="296" mass="34363">MTDLEKQLESRFPELEILEKRIAELNSMDLSKISVAELRDKINDYFPIINFGEVKWDSRYHLFRVRRNLNNTFDKPFESLKKIGLRPAEGTPFGRANNENQAVFYGSNEGDLALFESCQNLKENQRFEPQNFTMGVWKVKDNQKIRLVPIVDSELAQNNRPDIQKANQLSDKLIAEQLSSEKIKKGSKLISEFFAEQFAKSEIKSPNDYKISSFFSDYIKNVNDLSRVKFDGILYPSVAHKYRAENVALFPESLDKLEFVKCLSITCYNFRFDEGKLTKGIIREGKLKGTDELIWE</sequence>
<dbReference type="EMBL" id="JBHTMY010000004">
    <property type="protein sequence ID" value="MFD1316732.1"/>
    <property type="molecule type" value="Genomic_DNA"/>
</dbReference>
<dbReference type="InterPro" id="IPR014914">
    <property type="entry name" value="RES_dom"/>
</dbReference>
<protein>
    <submittedName>
        <fullName evidence="2">RES domain-containing protein</fullName>
    </submittedName>
</protein>
<reference evidence="3" key="1">
    <citation type="journal article" date="2019" name="Int. J. Syst. Evol. Microbiol.">
        <title>The Global Catalogue of Microorganisms (GCM) 10K type strain sequencing project: providing services to taxonomists for standard genome sequencing and annotation.</title>
        <authorList>
            <consortium name="The Broad Institute Genomics Platform"/>
            <consortium name="The Broad Institute Genome Sequencing Center for Infectious Disease"/>
            <person name="Wu L."/>
            <person name="Ma J."/>
        </authorList>
    </citation>
    <scope>NUCLEOTIDE SEQUENCE [LARGE SCALE GENOMIC DNA]</scope>
    <source>
        <strain evidence="3">CCUG 61485</strain>
    </source>
</reference>
<evidence type="ECO:0000313" key="2">
    <source>
        <dbReference type="EMBL" id="MFD1316732.1"/>
    </source>
</evidence>
<comment type="caution">
    <text evidence="2">The sequence shown here is derived from an EMBL/GenBank/DDBJ whole genome shotgun (WGS) entry which is preliminary data.</text>
</comment>